<organism evidence="2 3">
    <name type="scientific">Hibiscus sabdariffa</name>
    <name type="common">roselle</name>
    <dbReference type="NCBI Taxonomy" id="183260"/>
    <lineage>
        <taxon>Eukaryota</taxon>
        <taxon>Viridiplantae</taxon>
        <taxon>Streptophyta</taxon>
        <taxon>Embryophyta</taxon>
        <taxon>Tracheophyta</taxon>
        <taxon>Spermatophyta</taxon>
        <taxon>Magnoliopsida</taxon>
        <taxon>eudicotyledons</taxon>
        <taxon>Gunneridae</taxon>
        <taxon>Pentapetalae</taxon>
        <taxon>rosids</taxon>
        <taxon>malvids</taxon>
        <taxon>Malvales</taxon>
        <taxon>Malvaceae</taxon>
        <taxon>Malvoideae</taxon>
        <taxon>Hibiscus</taxon>
    </lineage>
</organism>
<dbReference type="Proteomes" id="UP001472677">
    <property type="component" value="Unassembled WGS sequence"/>
</dbReference>
<protein>
    <recommendedName>
        <fullName evidence="1">RNase H type-1 domain-containing protein</fullName>
    </recommendedName>
</protein>
<dbReference type="CDD" id="cd06222">
    <property type="entry name" value="RNase_H_like"/>
    <property type="match status" value="1"/>
</dbReference>
<gene>
    <name evidence="2" type="ORF">V6N12_073320</name>
</gene>
<dbReference type="InterPro" id="IPR036397">
    <property type="entry name" value="RNaseH_sf"/>
</dbReference>
<dbReference type="Gene3D" id="3.30.420.10">
    <property type="entry name" value="Ribonuclease H-like superfamily/Ribonuclease H"/>
    <property type="match status" value="1"/>
</dbReference>
<dbReference type="EMBL" id="JBBPBM010000732">
    <property type="protein sequence ID" value="KAK8492261.1"/>
    <property type="molecule type" value="Genomic_DNA"/>
</dbReference>
<proteinExistence type="predicted"/>
<accession>A0ABR2AGD0</accession>
<evidence type="ECO:0000259" key="1">
    <source>
        <dbReference type="Pfam" id="PF13456"/>
    </source>
</evidence>
<dbReference type="InterPro" id="IPR052929">
    <property type="entry name" value="RNase_H-like_EbsB-rel"/>
</dbReference>
<keyword evidence="3" id="KW-1185">Reference proteome</keyword>
<feature type="domain" description="RNase H type-1" evidence="1">
    <location>
        <begin position="12"/>
        <end position="129"/>
    </location>
</feature>
<dbReference type="Pfam" id="PF13456">
    <property type="entry name" value="RVT_3"/>
    <property type="match status" value="1"/>
</dbReference>
<dbReference type="SUPFAM" id="SSF53098">
    <property type="entry name" value="Ribonuclease H-like"/>
    <property type="match status" value="1"/>
</dbReference>
<dbReference type="InterPro" id="IPR044730">
    <property type="entry name" value="RNase_H-like_dom_plant"/>
</dbReference>
<comment type="caution">
    <text evidence="2">The sequence shown here is derived from an EMBL/GenBank/DDBJ whole genome shotgun (WGS) entry which is preliminary data.</text>
</comment>
<dbReference type="InterPro" id="IPR002156">
    <property type="entry name" value="RNaseH_domain"/>
</dbReference>
<reference evidence="2 3" key="1">
    <citation type="journal article" date="2024" name="G3 (Bethesda)">
        <title>Genome assembly of Hibiscus sabdariffa L. provides insights into metabolisms of medicinal natural products.</title>
        <authorList>
            <person name="Kim T."/>
        </authorList>
    </citation>
    <scope>NUCLEOTIDE SEQUENCE [LARGE SCALE GENOMIC DNA]</scope>
    <source>
        <strain evidence="2">TK-2024</strain>
        <tissue evidence="2">Old leaves</tissue>
    </source>
</reference>
<evidence type="ECO:0000313" key="3">
    <source>
        <dbReference type="Proteomes" id="UP001472677"/>
    </source>
</evidence>
<name>A0ABR2AGD0_9ROSI</name>
<dbReference type="PANTHER" id="PTHR47074:SF75">
    <property type="entry name" value="RNASE H TYPE-1 DOMAIN-CONTAINING PROTEIN"/>
    <property type="match status" value="1"/>
</dbReference>
<sequence>MAKHSSTVPSGACSKDGLYGVEGVLRDSNGLILLDFSHSIGAGSVLLAELLAVKHAVEIFVKSLWAKRFRLIVESDSKCAVEWISSPLVVDPLFCKVVEDISSFFVEGRWFIRYIRREQNVSVDILAKSGIG</sequence>
<dbReference type="PANTHER" id="PTHR47074">
    <property type="entry name" value="BNAC02G40300D PROTEIN"/>
    <property type="match status" value="1"/>
</dbReference>
<evidence type="ECO:0000313" key="2">
    <source>
        <dbReference type="EMBL" id="KAK8492261.1"/>
    </source>
</evidence>
<dbReference type="InterPro" id="IPR012337">
    <property type="entry name" value="RNaseH-like_sf"/>
</dbReference>